<evidence type="ECO:0000256" key="2">
    <source>
        <dbReference type="SAM" id="SignalP"/>
    </source>
</evidence>
<dbReference type="PIRSF" id="PIRSF006470">
    <property type="entry name" value="DctB"/>
    <property type="match status" value="1"/>
</dbReference>
<evidence type="ECO:0000313" key="4">
    <source>
        <dbReference type="Proteomes" id="UP001597369"/>
    </source>
</evidence>
<feature type="signal peptide" evidence="2">
    <location>
        <begin position="1"/>
        <end position="36"/>
    </location>
</feature>
<dbReference type="Gene3D" id="3.40.190.170">
    <property type="entry name" value="Bacterial extracellular solute-binding protein, family 7"/>
    <property type="match status" value="1"/>
</dbReference>
<dbReference type="Pfam" id="PF03480">
    <property type="entry name" value="DctP"/>
    <property type="match status" value="1"/>
</dbReference>
<organism evidence="3 4">
    <name type="scientific">Pontibacter silvestris</name>
    <dbReference type="NCBI Taxonomy" id="2305183"/>
    <lineage>
        <taxon>Bacteria</taxon>
        <taxon>Pseudomonadati</taxon>
        <taxon>Bacteroidota</taxon>
        <taxon>Cytophagia</taxon>
        <taxon>Cytophagales</taxon>
        <taxon>Hymenobacteraceae</taxon>
        <taxon>Pontibacter</taxon>
    </lineage>
</organism>
<keyword evidence="4" id="KW-1185">Reference proteome</keyword>
<dbReference type="PANTHER" id="PTHR33376:SF2">
    <property type="entry name" value="DICARBOXYLATE-BINDING PERIPLASMIC PROTEIN"/>
    <property type="match status" value="1"/>
</dbReference>
<dbReference type="NCBIfam" id="NF037995">
    <property type="entry name" value="TRAP_S1"/>
    <property type="match status" value="1"/>
</dbReference>
<evidence type="ECO:0000256" key="1">
    <source>
        <dbReference type="ARBA" id="ARBA00022729"/>
    </source>
</evidence>
<feature type="chain" id="PRO_5046126250" evidence="2">
    <location>
        <begin position="37"/>
        <end position="352"/>
    </location>
</feature>
<gene>
    <name evidence="3" type="ORF">ACFSKU_04495</name>
</gene>
<dbReference type="InterPro" id="IPR004682">
    <property type="entry name" value="TRAP_DctP"/>
</dbReference>
<sequence>MLRLPKSQLPCATTKPARLLLSLICLIMLLATTSCQKEKQTKEIKLAHTLDTSHPVHKAMLFMADKVKEKSGGKLTIGIYPNAQLGTERECLELLQIGSLGMTKISAAVMESFSPNFKVLSLPYIFKSKEHYYQVLEGDIGNDLLKEGEQYWLHGLTFYDAGSRSFYTTKKPVNKPADLRGMKIRVQDSNTAINMVNSFGGSATPISWGELYTALQQGVVDGAENNSPSFYLSRHYEVAKYFSLNEHTMVPDILMISSNVWNSLSPQEQQWLQEAVEESEVVQRKLWHEAEEEALAAVKKAGVEIIHPPKEPFADLVEPMYETYRDEPEVYALIQRIQAAEETQKPNKQLNQ</sequence>
<dbReference type="InterPro" id="IPR038404">
    <property type="entry name" value="TRAP_DctP_sf"/>
</dbReference>
<dbReference type="NCBIfam" id="TIGR00787">
    <property type="entry name" value="dctP"/>
    <property type="match status" value="1"/>
</dbReference>
<name>A0ABW4WW82_9BACT</name>
<dbReference type="PANTHER" id="PTHR33376">
    <property type="match status" value="1"/>
</dbReference>
<reference evidence="4" key="1">
    <citation type="journal article" date="2019" name="Int. J. Syst. Evol. Microbiol.">
        <title>The Global Catalogue of Microorganisms (GCM) 10K type strain sequencing project: providing services to taxonomists for standard genome sequencing and annotation.</title>
        <authorList>
            <consortium name="The Broad Institute Genomics Platform"/>
            <consortium name="The Broad Institute Genome Sequencing Center for Infectious Disease"/>
            <person name="Wu L."/>
            <person name="Ma J."/>
        </authorList>
    </citation>
    <scope>NUCLEOTIDE SEQUENCE [LARGE SCALE GENOMIC DNA]</scope>
    <source>
        <strain evidence="4">JCM 16545</strain>
    </source>
</reference>
<keyword evidence="1 2" id="KW-0732">Signal</keyword>
<evidence type="ECO:0000313" key="3">
    <source>
        <dbReference type="EMBL" id="MFD2066130.1"/>
    </source>
</evidence>
<dbReference type="EMBL" id="JBHUHV010000017">
    <property type="protein sequence ID" value="MFD2066130.1"/>
    <property type="molecule type" value="Genomic_DNA"/>
</dbReference>
<proteinExistence type="predicted"/>
<dbReference type="InterPro" id="IPR018389">
    <property type="entry name" value="DctP_fam"/>
</dbReference>
<dbReference type="Proteomes" id="UP001597369">
    <property type="component" value="Unassembled WGS sequence"/>
</dbReference>
<accession>A0ABW4WW82</accession>
<dbReference type="CDD" id="cd13671">
    <property type="entry name" value="PBP2_TRAP_SBP_like_3"/>
    <property type="match status" value="1"/>
</dbReference>
<dbReference type="RefSeq" id="WP_377469214.1">
    <property type="nucleotide sequence ID" value="NZ_JAJJWI010000012.1"/>
</dbReference>
<protein>
    <submittedName>
        <fullName evidence="3">TRAP transporter substrate-binding protein</fullName>
    </submittedName>
</protein>
<comment type="caution">
    <text evidence="3">The sequence shown here is derived from an EMBL/GenBank/DDBJ whole genome shotgun (WGS) entry which is preliminary data.</text>
</comment>